<dbReference type="STRING" id="1348624.GCA_001591545_00784"/>
<dbReference type="Gene3D" id="3.30.1490.480">
    <property type="entry name" value="Endolytic murein transglycosylase"/>
    <property type="match status" value="1"/>
</dbReference>
<proteinExistence type="predicted"/>
<evidence type="ECO:0000313" key="3">
    <source>
        <dbReference type="Proteomes" id="UP000249134"/>
    </source>
</evidence>
<reference evidence="2 3" key="1">
    <citation type="submission" date="2018-06" db="EMBL/GenBank/DDBJ databases">
        <authorList>
            <consortium name="Pathogen Informatics"/>
            <person name="Doyle S."/>
        </authorList>
    </citation>
    <scope>NUCLEOTIDE SEQUENCE [LARGE SCALE GENOMIC DNA]</scope>
    <source>
        <strain evidence="2 3">NCTC4824</strain>
    </source>
</reference>
<accession>A0A2X4VYZ3</accession>
<feature type="coiled-coil region" evidence="1">
    <location>
        <begin position="42"/>
        <end position="69"/>
    </location>
</feature>
<keyword evidence="1" id="KW-0175">Coiled coil</keyword>
<name>A0A2X4VYZ3_LEDLE</name>
<dbReference type="AlphaFoldDB" id="A0A2X4VYZ3"/>
<dbReference type="Proteomes" id="UP000249134">
    <property type="component" value="Chromosome 1"/>
</dbReference>
<organism evidence="2 3">
    <name type="scientific">Lederbergia lenta</name>
    <name type="common">Bacillus lentus</name>
    <dbReference type="NCBI Taxonomy" id="1467"/>
    <lineage>
        <taxon>Bacteria</taxon>
        <taxon>Bacillati</taxon>
        <taxon>Bacillota</taxon>
        <taxon>Bacilli</taxon>
        <taxon>Bacillales</taxon>
        <taxon>Bacillaceae</taxon>
        <taxon>Lederbergia</taxon>
    </lineage>
</organism>
<evidence type="ECO:0000313" key="2">
    <source>
        <dbReference type="EMBL" id="SQI56051.1"/>
    </source>
</evidence>
<gene>
    <name evidence="2" type="ORF">NCTC4824_01703</name>
</gene>
<dbReference type="KEGG" id="blen:NCTC4824_01703"/>
<dbReference type="RefSeq" id="WP_066137438.1">
    <property type="nucleotide sequence ID" value="NZ_CBCSGM010000001.1"/>
</dbReference>
<keyword evidence="3" id="KW-1185">Reference proteome</keyword>
<dbReference type="EMBL" id="LS483476">
    <property type="protein sequence ID" value="SQI56051.1"/>
    <property type="molecule type" value="Genomic_DNA"/>
</dbReference>
<sequence length="151" mass="17362">MDKRSTRAFSFGLLLSAILLLIFQQFFNGEVVQKEPTISNQLEEKNVEITKLKAEVAQWQTDYEDLVAEKAKESDKNTKSKTKKYTLTISEGMSSKEISSELEKAEIISDAKAFNDFLGERKLQRYIQIGKYELDNEMNFEQMAEAITKES</sequence>
<protein>
    <submittedName>
        <fullName evidence="2">YqzC</fullName>
    </submittedName>
</protein>
<evidence type="ECO:0000256" key="1">
    <source>
        <dbReference type="SAM" id="Coils"/>
    </source>
</evidence>